<accession>A0A1F6T0I1</accession>
<dbReference type="EMBL" id="MFSQ01000122">
    <property type="protein sequence ID" value="OGI38479.1"/>
    <property type="molecule type" value="Genomic_DNA"/>
</dbReference>
<dbReference type="Proteomes" id="UP000178379">
    <property type="component" value="Unassembled WGS sequence"/>
</dbReference>
<proteinExistence type="predicted"/>
<organism evidence="1 2">
    <name type="scientific">Candidatus Muproteobacteria bacterium RBG_16_62_13</name>
    <dbReference type="NCBI Taxonomy" id="1817756"/>
    <lineage>
        <taxon>Bacteria</taxon>
        <taxon>Pseudomonadati</taxon>
        <taxon>Pseudomonadota</taxon>
        <taxon>Candidatus Muproteobacteria</taxon>
    </lineage>
</organism>
<dbReference type="AlphaFoldDB" id="A0A1F6T0I1"/>
<name>A0A1F6T0I1_9PROT</name>
<evidence type="ECO:0000313" key="2">
    <source>
        <dbReference type="Proteomes" id="UP000178379"/>
    </source>
</evidence>
<reference evidence="1 2" key="1">
    <citation type="journal article" date="2016" name="Nat. Commun.">
        <title>Thousands of microbial genomes shed light on interconnected biogeochemical processes in an aquifer system.</title>
        <authorList>
            <person name="Anantharaman K."/>
            <person name="Brown C.T."/>
            <person name="Hug L.A."/>
            <person name="Sharon I."/>
            <person name="Castelle C.J."/>
            <person name="Probst A.J."/>
            <person name="Thomas B.C."/>
            <person name="Singh A."/>
            <person name="Wilkins M.J."/>
            <person name="Karaoz U."/>
            <person name="Brodie E.L."/>
            <person name="Williams K.H."/>
            <person name="Hubbard S.S."/>
            <person name="Banfield J.F."/>
        </authorList>
    </citation>
    <scope>NUCLEOTIDE SEQUENCE [LARGE SCALE GENOMIC DNA]</scope>
</reference>
<sequence length="140" mass="15573">MTFLELVQTLEQHLGSHQLPLRPHARGLADLIDDGALHPDLMRRLLRDLYVANRCRRLADPVSQTITLDVLGSIRFEILESPSSDIDLCRTIEEFCTAVTTLFAEHGKLIEPADQSKPKGGNGGARIIPLDAARLRRGRV</sequence>
<evidence type="ECO:0000313" key="1">
    <source>
        <dbReference type="EMBL" id="OGI38479.1"/>
    </source>
</evidence>
<protein>
    <submittedName>
        <fullName evidence="1">Uncharacterized protein</fullName>
    </submittedName>
</protein>
<gene>
    <name evidence="1" type="ORF">A2140_10270</name>
</gene>
<dbReference type="STRING" id="1817756.A2140_10270"/>
<comment type="caution">
    <text evidence="1">The sequence shown here is derived from an EMBL/GenBank/DDBJ whole genome shotgun (WGS) entry which is preliminary data.</text>
</comment>